<sequence>MLFSLVMATYGRSSEVARFLESLRGQEISERYFEVIIVDQNDQIDLSEIVSKYSSFFRIKHIKSSRKGLSYNRNIGLLAAAGEYVCFPDDDCTYYPDTLSKVLECFKRTGAFAIFGAIRDRQDGRNIIKEWPKYDCRLTRSNFFMLYSSITVFCKRSELDFDEKLGVGEYFGSCEDTDYVYSMILNHGNCFYCGDLEVWHPPQSIQVMGEAKNYSYGLGFGAFCAKYSGDIFIMKLFLMSLAYHALLALLALAKMDGETALLRKGSFISRVRGFLEYKKS</sequence>
<dbReference type="CDD" id="cd00761">
    <property type="entry name" value="Glyco_tranf_GTA_type"/>
    <property type="match status" value="1"/>
</dbReference>
<dbReference type="PANTHER" id="PTHR22916:SF64">
    <property type="entry name" value="TRANSFERASE, PUTATIVE-RELATED"/>
    <property type="match status" value="1"/>
</dbReference>
<dbReference type="EMBL" id="FTMC01000012">
    <property type="protein sequence ID" value="SIQ94978.1"/>
    <property type="molecule type" value="Genomic_DNA"/>
</dbReference>
<name>A0A1N6WY47_9PSED</name>
<dbReference type="InterPro" id="IPR029044">
    <property type="entry name" value="Nucleotide-diphossugar_trans"/>
</dbReference>
<evidence type="ECO:0000259" key="3">
    <source>
        <dbReference type="Pfam" id="PF00535"/>
    </source>
</evidence>
<dbReference type="PANTHER" id="PTHR22916">
    <property type="entry name" value="GLYCOSYLTRANSFERASE"/>
    <property type="match status" value="1"/>
</dbReference>
<evidence type="ECO:0000313" key="5">
    <source>
        <dbReference type="Proteomes" id="UP000186079"/>
    </source>
</evidence>
<proteinExistence type="predicted"/>
<protein>
    <submittedName>
        <fullName evidence="4">Glycosyltransferase, GT2 family</fullName>
    </submittedName>
</protein>
<feature type="transmembrane region" description="Helical" evidence="2">
    <location>
        <begin position="232"/>
        <end position="253"/>
    </location>
</feature>
<keyword evidence="2" id="KW-0472">Membrane</keyword>
<dbReference type="Pfam" id="PF00535">
    <property type="entry name" value="Glycos_transf_2"/>
    <property type="match status" value="1"/>
</dbReference>
<dbReference type="SUPFAM" id="SSF53448">
    <property type="entry name" value="Nucleotide-diphospho-sugar transferases"/>
    <property type="match status" value="1"/>
</dbReference>
<evidence type="ECO:0000256" key="2">
    <source>
        <dbReference type="SAM" id="Phobius"/>
    </source>
</evidence>
<accession>A0A1N6WY47</accession>
<dbReference type="Proteomes" id="UP000186079">
    <property type="component" value="Unassembled WGS sequence"/>
</dbReference>
<dbReference type="InterPro" id="IPR001173">
    <property type="entry name" value="Glyco_trans_2-like"/>
</dbReference>
<feature type="domain" description="Glycosyltransferase 2-like" evidence="3">
    <location>
        <begin position="4"/>
        <end position="130"/>
    </location>
</feature>
<organism evidence="4 5">
    <name type="scientific">Pseudomonas flexibilis</name>
    <dbReference type="NCBI Taxonomy" id="706570"/>
    <lineage>
        <taxon>Bacteria</taxon>
        <taxon>Pseudomonadati</taxon>
        <taxon>Pseudomonadota</taxon>
        <taxon>Gammaproteobacteria</taxon>
        <taxon>Pseudomonadales</taxon>
        <taxon>Pseudomonadaceae</taxon>
        <taxon>Pseudomonas</taxon>
    </lineage>
</organism>
<evidence type="ECO:0000313" key="4">
    <source>
        <dbReference type="EMBL" id="SIQ94978.1"/>
    </source>
</evidence>
<dbReference type="RefSeq" id="WP_076380896.1">
    <property type="nucleotide sequence ID" value="NZ_FTMC01000012.1"/>
</dbReference>
<keyword evidence="1" id="KW-0997">Cell inner membrane</keyword>
<dbReference type="Gene3D" id="3.90.550.10">
    <property type="entry name" value="Spore Coat Polysaccharide Biosynthesis Protein SpsA, Chain A"/>
    <property type="match status" value="1"/>
</dbReference>
<reference evidence="4 5" key="1">
    <citation type="submission" date="2017-01" db="EMBL/GenBank/DDBJ databases">
        <authorList>
            <person name="Mah S.A."/>
            <person name="Swanson W.J."/>
            <person name="Moy G.W."/>
            <person name="Vacquier V.D."/>
        </authorList>
    </citation>
    <scope>NUCLEOTIDE SEQUENCE [LARGE SCALE GENOMIC DNA]</scope>
    <source>
        <strain evidence="4 5">ATCC 29606</strain>
    </source>
</reference>
<keyword evidence="2" id="KW-0812">Transmembrane</keyword>
<dbReference type="GO" id="GO:0016758">
    <property type="term" value="F:hexosyltransferase activity"/>
    <property type="evidence" value="ECO:0007669"/>
    <property type="project" value="UniProtKB-ARBA"/>
</dbReference>
<evidence type="ECO:0000256" key="1">
    <source>
        <dbReference type="ARBA" id="ARBA00022519"/>
    </source>
</evidence>
<keyword evidence="4" id="KW-0808">Transferase</keyword>
<keyword evidence="2" id="KW-1133">Transmembrane helix</keyword>
<dbReference type="AlphaFoldDB" id="A0A1N6WY47"/>
<keyword evidence="1" id="KW-1003">Cell membrane</keyword>
<gene>
    <name evidence="4" type="ORF">SAMN05421672_11259</name>
</gene>